<dbReference type="Gene3D" id="2.130.10.10">
    <property type="entry name" value="YVTN repeat-like/Quinoprotein amine dehydrogenase"/>
    <property type="match status" value="1"/>
</dbReference>
<dbReference type="Proteomes" id="UP000324974">
    <property type="component" value="Chromosome"/>
</dbReference>
<dbReference type="InterPro" id="IPR002372">
    <property type="entry name" value="PQQ_rpt_dom"/>
</dbReference>
<evidence type="ECO:0000313" key="4">
    <source>
        <dbReference type="Proteomes" id="UP000324974"/>
    </source>
</evidence>
<feature type="domain" description="Pyrrolo-quinoline quinone repeat" evidence="2">
    <location>
        <begin position="118"/>
        <end position="339"/>
    </location>
</feature>
<keyword evidence="1" id="KW-0732">Signal</keyword>
<dbReference type="SMART" id="SM00564">
    <property type="entry name" value="PQQ"/>
    <property type="match status" value="5"/>
</dbReference>
<feature type="signal peptide" evidence="1">
    <location>
        <begin position="1"/>
        <end position="20"/>
    </location>
</feature>
<dbReference type="KEGG" id="lrs:PX52LOC_07357"/>
<keyword evidence="4" id="KW-1185">Reference proteome</keyword>
<keyword evidence="3" id="KW-0808">Transferase</keyword>
<dbReference type="AlphaFoldDB" id="A0A5C1ANV5"/>
<proteinExistence type="predicted"/>
<dbReference type="PANTHER" id="PTHR34512:SF30">
    <property type="entry name" value="OUTER MEMBRANE PROTEIN ASSEMBLY FACTOR BAMB"/>
    <property type="match status" value="1"/>
</dbReference>
<dbReference type="EMBL" id="CP042425">
    <property type="protein sequence ID" value="QEL20265.1"/>
    <property type="molecule type" value="Genomic_DNA"/>
</dbReference>
<dbReference type="Pfam" id="PF13360">
    <property type="entry name" value="PQQ_2"/>
    <property type="match status" value="2"/>
</dbReference>
<dbReference type="InterPro" id="IPR018391">
    <property type="entry name" value="PQQ_b-propeller_rpt"/>
</dbReference>
<dbReference type="InterPro" id="IPR011047">
    <property type="entry name" value="Quinoprotein_ADH-like_sf"/>
</dbReference>
<dbReference type="SUPFAM" id="SSF50998">
    <property type="entry name" value="Quinoprotein alcohol dehydrogenase-like"/>
    <property type="match status" value="1"/>
</dbReference>
<dbReference type="RefSeq" id="WP_168219416.1">
    <property type="nucleotide sequence ID" value="NZ_CP042425.1"/>
</dbReference>
<reference evidence="4" key="1">
    <citation type="submission" date="2019-08" db="EMBL/GenBank/DDBJ databases">
        <title>Limnoglobus roseus gen. nov., sp. nov., a novel freshwater planctomycete with a giant genome from the family Gemmataceae.</title>
        <authorList>
            <person name="Kulichevskaya I.S."/>
            <person name="Naumoff D.G."/>
            <person name="Miroshnikov K."/>
            <person name="Ivanova A."/>
            <person name="Philippov D.A."/>
            <person name="Hakobyan A."/>
            <person name="Rijpstra I.C."/>
            <person name="Sinninghe Damste J.S."/>
            <person name="Liesack W."/>
            <person name="Dedysh S.N."/>
        </authorList>
    </citation>
    <scope>NUCLEOTIDE SEQUENCE [LARGE SCALE GENOMIC DNA]</scope>
    <source>
        <strain evidence="4">PX52</strain>
    </source>
</reference>
<organism evidence="3 4">
    <name type="scientific">Limnoglobus roseus</name>
    <dbReference type="NCBI Taxonomy" id="2598579"/>
    <lineage>
        <taxon>Bacteria</taxon>
        <taxon>Pseudomonadati</taxon>
        <taxon>Planctomycetota</taxon>
        <taxon>Planctomycetia</taxon>
        <taxon>Gemmatales</taxon>
        <taxon>Gemmataceae</taxon>
        <taxon>Limnoglobus</taxon>
    </lineage>
</organism>
<dbReference type="GO" id="GO:0004674">
    <property type="term" value="F:protein serine/threonine kinase activity"/>
    <property type="evidence" value="ECO:0007669"/>
    <property type="project" value="UniProtKB-KW"/>
</dbReference>
<evidence type="ECO:0000256" key="1">
    <source>
        <dbReference type="SAM" id="SignalP"/>
    </source>
</evidence>
<dbReference type="PANTHER" id="PTHR34512">
    <property type="entry name" value="CELL SURFACE PROTEIN"/>
    <property type="match status" value="1"/>
</dbReference>
<dbReference type="Gene3D" id="2.40.10.480">
    <property type="match status" value="1"/>
</dbReference>
<evidence type="ECO:0000313" key="3">
    <source>
        <dbReference type="EMBL" id="QEL20265.1"/>
    </source>
</evidence>
<evidence type="ECO:0000259" key="2">
    <source>
        <dbReference type="Pfam" id="PF13360"/>
    </source>
</evidence>
<dbReference type="InterPro" id="IPR015943">
    <property type="entry name" value="WD40/YVTN_repeat-like_dom_sf"/>
</dbReference>
<name>A0A5C1ANV5_9BACT</name>
<protein>
    <submittedName>
        <fullName evidence="3">Serine/threonine protein kinase</fullName>
    </submittedName>
</protein>
<sequence>MRRFHLLSLAAILAAGAALPAADWTRFRGPNGDGIAADAIPVKWSPKENIVWSQELPGPGNSSPIVVKGKIFLEAATRDGSKRSLVCLDAQTGKPTWEKTFGGQPAKIHAKSSLASCTPTSDGTFVYAAVWDGREITVHAFDFAGEQKWERKLGKFESQHGAGLSPIVHDGRVFINFDQDGSAEIVALDAKTGDKAWGVSRKAFRACYSTPIVRKTAAGKDEIVVFSTAGAAGYDPKTGGVNWSWTIPWQAGEMALRSVASPVLAKDTLVCLTGDGSGSRYGAAVTITGTKTSLNWEKRSANLMPYVPCPVVKGDYLYWVTDQGVVECLETKSGKVQWSERVLNKSVSASPVLVGDNLVIIDEAGKSVVVKADPKEFEKLGEGSVGEPVFASPAVADGKLYIRGSSHLFCIQGKGT</sequence>
<keyword evidence="3" id="KW-0418">Kinase</keyword>
<feature type="chain" id="PRO_5023096901" evidence="1">
    <location>
        <begin position="21"/>
        <end position="416"/>
    </location>
</feature>
<keyword evidence="3" id="KW-0723">Serine/threonine-protein kinase</keyword>
<gene>
    <name evidence="3" type="ORF">PX52LOC_07357</name>
</gene>
<feature type="domain" description="Pyrrolo-quinoline quinone repeat" evidence="2">
    <location>
        <begin position="49"/>
        <end position="112"/>
    </location>
</feature>
<accession>A0A5C1ANV5</accession>